<comment type="caution">
    <text evidence="2">The sequence shown here is derived from an EMBL/GenBank/DDBJ whole genome shotgun (WGS) entry which is preliminary data.</text>
</comment>
<sequence>METKFLEQFTELLEMEQPVKLNDIFREYENWDSLAYLSVISFVDEEYGIVIPREEFGKMKTVKDIIDYIAANS</sequence>
<evidence type="ECO:0000313" key="2">
    <source>
        <dbReference type="EMBL" id="MPL90001.1"/>
    </source>
</evidence>
<gene>
    <name evidence="2" type="primary">acpP_16</name>
    <name evidence="2" type="ORF">SDC9_36046</name>
</gene>
<proteinExistence type="predicted"/>
<dbReference type="InterPro" id="IPR036736">
    <property type="entry name" value="ACP-like_sf"/>
</dbReference>
<dbReference type="SUPFAM" id="SSF47336">
    <property type="entry name" value="ACP-like"/>
    <property type="match status" value="1"/>
</dbReference>
<accession>A0A644VFD9</accession>
<reference evidence="2" key="1">
    <citation type="submission" date="2019-08" db="EMBL/GenBank/DDBJ databases">
        <authorList>
            <person name="Kucharzyk K."/>
            <person name="Murdoch R.W."/>
            <person name="Higgins S."/>
            <person name="Loffler F."/>
        </authorList>
    </citation>
    <scope>NUCLEOTIDE SEQUENCE</scope>
</reference>
<dbReference type="Gene3D" id="1.10.1200.10">
    <property type="entry name" value="ACP-like"/>
    <property type="match status" value="1"/>
</dbReference>
<organism evidence="2">
    <name type="scientific">bioreactor metagenome</name>
    <dbReference type="NCBI Taxonomy" id="1076179"/>
    <lineage>
        <taxon>unclassified sequences</taxon>
        <taxon>metagenomes</taxon>
        <taxon>ecological metagenomes</taxon>
    </lineage>
</organism>
<dbReference type="InterPro" id="IPR009081">
    <property type="entry name" value="PP-bd_ACP"/>
</dbReference>
<dbReference type="Pfam" id="PF00550">
    <property type="entry name" value="PP-binding"/>
    <property type="match status" value="1"/>
</dbReference>
<dbReference type="EMBL" id="VSSQ01000292">
    <property type="protein sequence ID" value="MPL90001.1"/>
    <property type="molecule type" value="Genomic_DNA"/>
</dbReference>
<evidence type="ECO:0000259" key="1">
    <source>
        <dbReference type="PROSITE" id="PS50075"/>
    </source>
</evidence>
<feature type="domain" description="Carrier" evidence="1">
    <location>
        <begin position="1"/>
        <end position="73"/>
    </location>
</feature>
<dbReference type="AlphaFoldDB" id="A0A644VFD9"/>
<name>A0A644VFD9_9ZZZZ</name>
<protein>
    <submittedName>
        <fullName evidence="2">Acyl carrier protein</fullName>
    </submittedName>
</protein>
<dbReference type="PROSITE" id="PS50075">
    <property type="entry name" value="CARRIER"/>
    <property type="match status" value="1"/>
</dbReference>